<gene>
    <name evidence="1" type="ORF">BaRGS_00028019</name>
</gene>
<reference evidence="1 2" key="1">
    <citation type="journal article" date="2023" name="Sci. Data">
        <title>Genome assembly of the Korean intertidal mud-creeper Batillaria attramentaria.</title>
        <authorList>
            <person name="Patra A.K."/>
            <person name="Ho P.T."/>
            <person name="Jun S."/>
            <person name="Lee S.J."/>
            <person name="Kim Y."/>
            <person name="Won Y.J."/>
        </authorList>
    </citation>
    <scope>NUCLEOTIDE SEQUENCE [LARGE SCALE GENOMIC DNA]</scope>
    <source>
        <strain evidence="1">Wonlab-2016</strain>
    </source>
</reference>
<dbReference type="AlphaFoldDB" id="A0ABD0K1D2"/>
<proteinExistence type="predicted"/>
<protein>
    <submittedName>
        <fullName evidence="1">Uncharacterized protein</fullName>
    </submittedName>
</protein>
<evidence type="ECO:0000313" key="1">
    <source>
        <dbReference type="EMBL" id="KAK7480758.1"/>
    </source>
</evidence>
<comment type="caution">
    <text evidence="1">The sequence shown here is derived from an EMBL/GenBank/DDBJ whole genome shotgun (WGS) entry which is preliminary data.</text>
</comment>
<accession>A0ABD0K1D2</accession>
<evidence type="ECO:0000313" key="2">
    <source>
        <dbReference type="Proteomes" id="UP001519460"/>
    </source>
</evidence>
<sequence>MVCALHIQEADKRCSQDRLITTTCRVDRYAGDRTLAITASCGHTSSWVATVTTVQLITCSSQVQPRSMRAAAVAVFGFRCASVMTRVCCRRRYRGRGLVQLWYLLGHRQYDVGVCEG</sequence>
<organism evidence="1 2">
    <name type="scientific">Batillaria attramentaria</name>
    <dbReference type="NCBI Taxonomy" id="370345"/>
    <lineage>
        <taxon>Eukaryota</taxon>
        <taxon>Metazoa</taxon>
        <taxon>Spiralia</taxon>
        <taxon>Lophotrochozoa</taxon>
        <taxon>Mollusca</taxon>
        <taxon>Gastropoda</taxon>
        <taxon>Caenogastropoda</taxon>
        <taxon>Sorbeoconcha</taxon>
        <taxon>Cerithioidea</taxon>
        <taxon>Batillariidae</taxon>
        <taxon>Batillaria</taxon>
    </lineage>
</organism>
<name>A0ABD0K1D2_9CAEN</name>
<dbReference type="Proteomes" id="UP001519460">
    <property type="component" value="Unassembled WGS sequence"/>
</dbReference>
<dbReference type="EMBL" id="JACVVK020000275">
    <property type="protein sequence ID" value="KAK7480758.1"/>
    <property type="molecule type" value="Genomic_DNA"/>
</dbReference>
<keyword evidence="2" id="KW-1185">Reference proteome</keyword>